<reference evidence="2" key="1">
    <citation type="journal article" date="2020" name="mSystems">
        <title>Genome- and Community-Level Interaction Insights into Carbon Utilization and Element Cycling Functions of Hydrothermarchaeota in Hydrothermal Sediment.</title>
        <authorList>
            <person name="Zhou Z."/>
            <person name="Liu Y."/>
            <person name="Xu W."/>
            <person name="Pan J."/>
            <person name="Luo Z.H."/>
            <person name="Li M."/>
        </authorList>
    </citation>
    <scope>NUCLEOTIDE SEQUENCE [LARGE SCALE GENOMIC DNA]</scope>
    <source>
        <strain evidence="2">HyVt-503</strain>
    </source>
</reference>
<name>A0A7V2WST9_9BACT</name>
<dbReference type="Pfam" id="PF01261">
    <property type="entry name" value="AP_endonuc_2"/>
    <property type="match status" value="1"/>
</dbReference>
<keyword evidence="2" id="KW-0413">Isomerase</keyword>
<dbReference type="Gene3D" id="3.20.20.150">
    <property type="entry name" value="Divalent-metal-dependent TIM barrel enzymes"/>
    <property type="match status" value="1"/>
</dbReference>
<proteinExistence type="predicted"/>
<dbReference type="Proteomes" id="UP000885797">
    <property type="component" value="Unassembled WGS sequence"/>
</dbReference>
<dbReference type="InterPro" id="IPR013022">
    <property type="entry name" value="Xyl_isomerase-like_TIM-brl"/>
</dbReference>
<sequence>MRPQFLLNFSTHERDLSLFSHDWSRVREFVEMEGFDGIELYPVATPRVESIPEGLVKGVHLRFFIMLRPIWTEDVEALKETFGSLEDAKRFYGGEGVKAIIKTYRRQLDLAQALGASYVVYHPTDVALENVFDWAMDYSWEDTIRMCCEIIQEAVSKSSFTGYILFENLWWPGGFTLESLEEYEFIRENMSYERCGIVLDTGHLLLQGGGFDMEKDAISYLLKRASELSEIRASIIATHLTCTLSGEYVRRTRGQKGLRPRGETFWERLAHARTHVLKLDRHDPFTDGAIKGFLKSIDPKYVIFEFRYKDMAMWRQKILSQKNALKGFM</sequence>
<comment type="caution">
    <text evidence="2">The sequence shown here is derived from an EMBL/GenBank/DDBJ whole genome shotgun (WGS) entry which is preliminary data.</text>
</comment>
<dbReference type="SUPFAM" id="SSF51658">
    <property type="entry name" value="Xylose isomerase-like"/>
    <property type="match status" value="1"/>
</dbReference>
<protein>
    <submittedName>
        <fullName evidence="2">Sugar phosphate isomerase/epimerase</fullName>
    </submittedName>
</protein>
<organism evidence="2">
    <name type="scientific">Dissulfuribacter thermophilus</name>
    <dbReference type="NCBI Taxonomy" id="1156395"/>
    <lineage>
        <taxon>Bacteria</taxon>
        <taxon>Pseudomonadati</taxon>
        <taxon>Thermodesulfobacteriota</taxon>
        <taxon>Dissulfuribacteria</taxon>
        <taxon>Dissulfuribacterales</taxon>
        <taxon>Dissulfuribacteraceae</taxon>
        <taxon>Dissulfuribacter</taxon>
    </lineage>
</organism>
<evidence type="ECO:0000259" key="1">
    <source>
        <dbReference type="Pfam" id="PF01261"/>
    </source>
</evidence>
<dbReference type="EMBL" id="DRND01000272">
    <property type="protein sequence ID" value="HFC46917.1"/>
    <property type="molecule type" value="Genomic_DNA"/>
</dbReference>
<dbReference type="InterPro" id="IPR036237">
    <property type="entry name" value="Xyl_isomerase-like_sf"/>
</dbReference>
<feature type="domain" description="Xylose isomerase-like TIM barrel" evidence="1">
    <location>
        <begin position="34"/>
        <end position="291"/>
    </location>
</feature>
<gene>
    <name evidence="2" type="ORF">ENJ63_03455</name>
</gene>
<dbReference type="AlphaFoldDB" id="A0A7V2WST9"/>
<dbReference type="GO" id="GO:0016853">
    <property type="term" value="F:isomerase activity"/>
    <property type="evidence" value="ECO:0007669"/>
    <property type="project" value="UniProtKB-KW"/>
</dbReference>
<evidence type="ECO:0000313" key="2">
    <source>
        <dbReference type="EMBL" id="HFC46917.1"/>
    </source>
</evidence>
<accession>A0A7V2WST9</accession>